<dbReference type="SUPFAM" id="SSF49879">
    <property type="entry name" value="SMAD/FHA domain"/>
    <property type="match status" value="1"/>
</dbReference>
<dbReference type="EMBL" id="PNBA02000007">
    <property type="protein sequence ID" value="KAG6417742.1"/>
    <property type="molecule type" value="Genomic_DNA"/>
</dbReference>
<dbReference type="InterPro" id="IPR050923">
    <property type="entry name" value="Cell_Proc_Reg/RNA_Proc"/>
</dbReference>
<reference evidence="2" key="1">
    <citation type="submission" date="2018-01" db="EMBL/GenBank/DDBJ databases">
        <authorList>
            <person name="Mao J.F."/>
        </authorList>
    </citation>
    <scope>NUCLEOTIDE SEQUENCE</scope>
    <source>
        <strain evidence="2">Huo1</strain>
        <tissue evidence="2">Leaf</tissue>
    </source>
</reference>
<dbReference type="InterPro" id="IPR008984">
    <property type="entry name" value="SMAD_FHA_dom_sf"/>
</dbReference>
<accession>A0A8X8XRZ7</accession>
<reference evidence="2" key="2">
    <citation type="submission" date="2020-08" db="EMBL/GenBank/DDBJ databases">
        <title>Plant Genome Project.</title>
        <authorList>
            <person name="Zhang R.-G."/>
        </authorList>
    </citation>
    <scope>NUCLEOTIDE SEQUENCE</scope>
    <source>
        <strain evidence="2">Huo1</strain>
        <tissue evidence="2">Leaf</tissue>
    </source>
</reference>
<protein>
    <recommendedName>
        <fullName evidence="1">FHA domain-containing protein</fullName>
    </recommendedName>
</protein>
<dbReference type="FunFam" id="2.60.200.20:FF:000063">
    <property type="entry name" value="Predicted protein"/>
    <property type="match status" value="1"/>
</dbReference>
<feature type="domain" description="FHA" evidence="1">
    <location>
        <begin position="141"/>
        <end position="191"/>
    </location>
</feature>
<evidence type="ECO:0000259" key="1">
    <source>
        <dbReference type="PROSITE" id="PS50006"/>
    </source>
</evidence>
<dbReference type="InterPro" id="IPR000253">
    <property type="entry name" value="FHA_dom"/>
</dbReference>
<dbReference type="SMART" id="SM00240">
    <property type="entry name" value="FHA"/>
    <property type="match status" value="1"/>
</dbReference>
<dbReference type="PROSITE" id="PS50006">
    <property type="entry name" value="FHA_DOMAIN"/>
    <property type="match status" value="1"/>
</dbReference>
<organism evidence="2">
    <name type="scientific">Salvia splendens</name>
    <name type="common">Scarlet sage</name>
    <dbReference type="NCBI Taxonomy" id="180675"/>
    <lineage>
        <taxon>Eukaryota</taxon>
        <taxon>Viridiplantae</taxon>
        <taxon>Streptophyta</taxon>
        <taxon>Embryophyta</taxon>
        <taxon>Tracheophyta</taxon>
        <taxon>Spermatophyta</taxon>
        <taxon>Magnoliopsida</taxon>
        <taxon>eudicotyledons</taxon>
        <taxon>Gunneridae</taxon>
        <taxon>Pentapetalae</taxon>
        <taxon>asterids</taxon>
        <taxon>lamiids</taxon>
        <taxon>Lamiales</taxon>
        <taxon>Lamiaceae</taxon>
        <taxon>Nepetoideae</taxon>
        <taxon>Mentheae</taxon>
        <taxon>Salviinae</taxon>
        <taxon>Salvia</taxon>
        <taxon>Salvia subgen. Calosphace</taxon>
        <taxon>core Calosphace</taxon>
    </lineage>
</organism>
<dbReference type="AlphaFoldDB" id="A0A8X8XRZ7"/>
<name>A0A8X8XRZ7_SALSN</name>
<evidence type="ECO:0000313" key="3">
    <source>
        <dbReference type="Proteomes" id="UP000298416"/>
    </source>
</evidence>
<keyword evidence="3" id="KW-1185">Reference proteome</keyword>
<dbReference type="CDD" id="cd00060">
    <property type="entry name" value="FHA"/>
    <property type="match status" value="1"/>
</dbReference>
<evidence type="ECO:0000313" key="2">
    <source>
        <dbReference type="EMBL" id="KAG6417742.1"/>
    </source>
</evidence>
<dbReference type="Proteomes" id="UP000298416">
    <property type="component" value="Unassembled WGS sequence"/>
</dbReference>
<dbReference type="Gene3D" id="2.60.200.20">
    <property type="match status" value="1"/>
</dbReference>
<dbReference type="Pfam" id="PF00498">
    <property type="entry name" value="FHA"/>
    <property type="match status" value="1"/>
</dbReference>
<proteinExistence type="predicted"/>
<comment type="caution">
    <text evidence="2">The sequence shown here is derived from an EMBL/GenBank/DDBJ whole genome shotgun (WGS) entry which is preliminary data.</text>
</comment>
<gene>
    <name evidence="2" type="ORF">SASPL_119934</name>
</gene>
<sequence length="241" mass="26235">MITKHQKQIYYILLLNFKNLDSHQKNPEPEKEKVVEMSGHSLSLSYAKANSLSPPISAAKTTSLGRATVNFNGYNCLPRNLKFTARELRNFVAVRASDSTTEAATNASSTWLLQAVGDGDFRHIGYKIARPGTFQIDSNVVTVGRVPDKADIVLPVPTVSGAHARIEKTEENLLITDLDSTNGTFINEKRLLPGIVSPASPGNLITFGDTNLAIFKVFKVKEEELSSEGEAEKVANTTASS</sequence>
<dbReference type="PANTHER" id="PTHR23308">
    <property type="entry name" value="NUCLEAR INHIBITOR OF PROTEIN PHOSPHATASE-1"/>
    <property type="match status" value="1"/>
</dbReference>